<sequence>MIWLRLLGVFYISLLIAWFPSSVAQQSDILTTGLTVIMATTVITSFGYAAVCLSDLYSATRTAVMTGYEDGNANGRRAAEEECKGRVSTSTSSVLDCGVAAKVDAILQREEDGRDAEVSTSVTGYKRNTVNNFETCKDRSPCTSNDEISCVEKTVGSVTTCIPKNLA</sequence>
<evidence type="ECO:0000313" key="4">
    <source>
        <dbReference type="RefSeq" id="XP_022324054.1"/>
    </source>
</evidence>
<proteinExistence type="predicted"/>
<dbReference type="RefSeq" id="XP_022324054.1">
    <property type="nucleotide sequence ID" value="XM_022468346.1"/>
</dbReference>
<feature type="signal peptide" evidence="2">
    <location>
        <begin position="1"/>
        <end position="24"/>
    </location>
</feature>
<evidence type="ECO:0000256" key="1">
    <source>
        <dbReference type="SAM" id="Phobius"/>
    </source>
</evidence>
<keyword evidence="1" id="KW-0812">Transmembrane</keyword>
<keyword evidence="2" id="KW-0732">Signal</keyword>
<feature type="transmembrane region" description="Helical" evidence="1">
    <location>
        <begin position="34"/>
        <end position="57"/>
    </location>
</feature>
<feature type="chain" id="PRO_5034077290" evidence="2">
    <location>
        <begin position="25"/>
        <end position="167"/>
    </location>
</feature>
<dbReference type="Proteomes" id="UP000694844">
    <property type="component" value="Chromosome 3"/>
</dbReference>
<keyword evidence="1" id="KW-1133">Transmembrane helix</keyword>
<reference evidence="4" key="1">
    <citation type="submission" date="2025-08" db="UniProtKB">
        <authorList>
            <consortium name="RefSeq"/>
        </authorList>
    </citation>
    <scope>IDENTIFICATION</scope>
    <source>
        <tissue evidence="4">Whole sample</tissue>
    </source>
</reference>
<keyword evidence="1" id="KW-0472">Membrane</keyword>
<evidence type="ECO:0000313" key="3">
    <source>
        <dbReference type="Proteomes" id="UP000694844"/>
    </source>
</evidence>
<protein>
    <submittedName>
        <fullName evidence="4">Uncharacterized protein LOC111124975 isoform X1</fullName>
    </submittedName>
</protein>
<accession>A0A8B8D931</accession>
<dbReference type="AlphaFoldDB" id="A0A8B8D931"/>
<name>A0A8B8D931_CRAVI</name>
<dbReference type="OrthoDB" id="10522343at2759"/>
<dbReference type="GeneID" id="111124975"/>
<evidence type="ECO:0000256" key="2">
    <source>
        <dbReference type="SAM" id="SignalP"/>
    </source>
</evidence>
<keyword evidence="3" id="KW-1185">Reference proteome</keyword>
<gene>
    <name evidence="4" type="primary">LOC111124975</name>
</gene>
<dbReference type="KEGG" id="cvn:111124975"/>
<organism evidence="3 4">
    <name type="scientific">Crassostrea virginica</name>
    <name type="common">Eastern oyster</name>
    <dbReference type="NCBI Taxonomy" id="6565"/>
    <lineage>
        <taxon>Eukaryota</taxon>
        <taxon>Metazoa</taxon>
        <taxon>Spiralia</taxon>
        <taxon>Lophotrochozoa</taxon>
        <taxon>Mollusca</taxon>
        <taxon>Bivalvia</taxon>
        <taxon>Autobranchia</taxon>
        <taxon>Pteriomorphia</taxon>
        <taxon>Ostreida</taxon>
        <taxon>Ostreoidea</taxon>
        <taxon>Ostreidae</taxon>
        <taxon>Crassostrea</taxon>
    </lineage>
</organism>